<sequence length="236" mass="28044">MAPFRWPSLKNDIALAKEVDSRKPQTHQEWDELATILSEVFSFDSNRVELKGRGCRERLTRLIEKNEQDDKKSLKKSGTEEEYSELSQLLQDISTYRRDMEEYKAKTAKDKEQKKRKRGKIKRWRKREESSTDDDECTSNDDDYDSESTSTSGSGFKRGKKGKVTRKRATRLSAVQMLEQKNERKADLKERELKLKSEELQLQKKKFEQEAAERKERLKLELEERRIFLQILKEKM</sequence>
<feature type="compositionally biased region" description="Acidic residues" evidence="2">
    <location>
        <begin position="131"/>
        <end position="146"/>
    </location>
</feature>
<evidence type="ECO:0000256" key="2">
    <source>
        <dbReference type="SAM" id="MobiDB-lite"/>
    </source>
</evidence>
<keyword evidence="1" id="KW-0175">Coiled coil</keyword>
<dbReference type="PANTHER" id="PTHR37558">
    <property type="entry name" value="HTH CENPB-TYPE DOMAIN-CONTAINING PROTEIN"/>
    <property type="match status" value="1"/>
</dbReference>
<comment type="caution">
    <text evidence="3">The sequence shown here is derived from an EMBL/GenBank/DDBJ whole genome shotgun (WGS) entry which is preliminary data.</text>
</comment>
<feature type="region of interest" description="Disordered" evidence="2">
    <location>
        <begin position="103"/>
        <end position="169"/>
    </location>
</feature>
<dbReference type="AlphaFoldDB" id="A0AAU9WIP5"/>
<reference evidence="3 4" key="1">
    <citation type="submission" date="2022-05" db="EMBL/GenBank/DDBJ databases">
        <authorList>
            <consortium name="Genoscope - CEA"/>
            <person name="William W."/>
        </authorList>
    </citation>
    <scope>NUCLEOTIDE SEQUENCE [LARGE SCALE GENOMIC DNA]</scope>
</reference>
<feature type="compositionally biased region" description="Basic residues" evidence="2">
    <location>
        <begin position="157"/>
        <end position="169"/>
    </location>
</feature>
<name>A0AAU9WIP5_9CNID</name>
<dbReference type="PANTHER" id="PTHR37558:SF1">
    <property type="entry name" value="HTH CENPB-TYPE DOMAIN-CONTAINING PROTEIN"/>
    <property type="match status" value="1"/>
</dbReference>
<keyword evidence="4" id="KW-1185">Reference proteome</keyword>
<protein>
    <submittedName>
        <fullName evidence="3">Uncharacterized protein</fullName>
    </submittedName>
</protein>
<dbReference type="EMBL" id="CALNXJ010000014">
    <property type="protein sequence ID" value="CAH3114398.1"/>
    <property type="molecule type" value="Genomic_DNA"/>
</dbReference>
<gene>
    <name evidence="3" type="ORF">PMEA_00005431</name>
</gene>
<evidence type="ECO:0000256" key="1">
    <source>
        <dbReference type="SAM" id="Coils"/>
    </source>
</evidence>
<feature type="compositionally biased region" description="Basic and acidic residues" evidence="2">
    <location>
        <begin position="103"/>
        <end position="113"/>
    </location>
</feature>
<accession>A0AAU9WIP5</accession>
<feature type="region of interest" description="Disordered" evidence="2">
    <location>
        <begin position="66"/>
        <end position="87"/>
    </location>
</feature>
<feature type="coiled-coil region" evidence="1">
    <location>
        <begin position="178"/>
        <end position="225"/>
    </location>
</feature>
<evidence type="ECO:0000313" key="4">
    <source>
        <dbReference type="Proteomes" id="UP001159428"/>
    </source>
</evidence>
<feature type="compositionally biased region" description="Basic residues" evidence="2">
    <location>
        <begin position="114"/>
        <end position="125"/>
    </location>
</feature>
<organism evidence="3 4">
    <name type="scientific">Pocillopora meandrina</name>
    <dbReference type="NCBI Taxonomy" id="46732"/>
    <lineage>
        <taxon>Eukaryota</taxon>
        <taxon>Metazoa</taxon>
        <taxon>Cnidaria</taxon>
        <taxon>Anthozoa</taxon>
        <taxon>Hexacorallia</taxon>
        <taxon>Scleractinia</taxon>
        <taxon>Astrocoeniina</taxon>
        <taxon>Pocilloporidae</taxon>
        <taxon>Pocillopora</taxon>
    </lineage>
</organism>
<evidence type="ECO:0000313" key="3">
    <source>
        <dbReference type="EMBL" id="CAH3114398.1"/>
    </source>
</evidence>
<proteinExistence type="predicted"/>
<dbReference type="Proteomes" id="UP001159428">
    <property type="component" value="Unassembled WGS sequence"/>
</dbReference>